<dbReference type="EC" id="3.4.24.-" evidence="9"/>
<evidence type="ECO:0000256" key="6">
    <source>
        <dbReference type="ARBA" id="ARBA00022833"/>
    </source>
</evidence>
<dbReference type="RefSeq" id="WP_142034441.1">
    <property type="nucleotide sequence ID" value="NZ_JBHTGS010000002.1"/>
</dbReference>
<keyword evidence="4 9" id="KW-0732">Signal</keyword>
<feature type="chain" id="PRO_5039745856" description="Neutral metalloproteinase" evidence="9">
    <location>
        <begin position="25"/>
        <end position="517"/>
    </location>
</feature>
<dbReference type="PANTHER" id="PTHR33794:SF1">
    <property type="entry name" value="BACILLOLYSIN"/>
    <property type="match status" value="1"/>
</dbReference>
<dbReference type="InterPro" id="IPR023612">
    <property type="entry name" value="Peptidase_M4"/>
</dbReference>
<feature type="domain" description="FTP" evidence="12">
    <location>
        <begin position="70"/>
        <end position="103"/>
    </location>
</feature>
<dbReference type="GO" id="GO:0046872">
    <property type="term" value="F:metal ion binding"/>
    <property type="evidence" value="ECO:0007669"/>
    <property type="project" value="UniProtKB-UniRule"/>
</dbReference>
<feature type="domain" description="Peptidase M4 C-terminal" evidence="11">
    <location>
        <begin position="342"/>
        <end position="506"/>
    </location>
</feature>
<dbReference type="Pfam" id="PF01447">
    <property type="entry name" value="Peptidase_M4"/>
    <property type="match status" value="1"/>
</dbReference>
<dbReference type="InterPro" id="IPR013856">
    <property type="entry name" value="Peptidase_M4_domain"/>
</dbReference>
<keyword evidence="9" id="KW-0964">Secreted</keyword>
<dbReference type="InterPro" id="IPR001570">
    <property type="entry name" value="Peptidase_M4_C_domain"/>
</dbReference>
<dbReference type="Gene3D" id="1.10.390.10">
    <property type="entry name" value="Neutral Protease Domain 2"/>
    <property type="match status" value="1"/>
</dbReference>
<dbReference type="InterPro" id="IPR050728">
    <property type="entry name" value="Zinc_Metalloprotease_M4"/>
</dbReference>
<dbReference type="EMBL" id="VFOW01000001">
    <property type="protein sequence ID" value="TQL74953.1"/>
    <property type="molecule type" value="Genomic_DNA"/>
</dbReference>
<dbReference type="InParanoid" id="A0A543AQU2"/>
<dbReference type="OrthoDB" id="291295at2"/>
<feature type="active site" evidence="8">
    <location>
        <position position="325"/>
    </location>
</feature>
<protein>
    <recommendedName>
        <fullName evidence="9">Neutral metalloproteinase</fullName>
        <ecNumber evidence="9">3.4.24.-</ecNumber>
    </recommendedName>
</protein>
<accession>A0A543AQU2</accession>
<dbReference type="InterPro" id="IPR011096">
    <property type="entry name" value="FTP_domain"/>
</dbReference>
<feature type="domain" description="Peptidase M4" evidence="10">
    <location>
        <begin position="195"/>
        <end position="332"/>
    </location>
</feature>
<evidence type="ECO:0000256" key="7">
    <source>
        <dbReference type="ARBA" id="ARBA00023049"/>
    </source>
</evidence>
<feature type="active site" description="Proton donor" evidence="8">
    <location>
        <position position="411"/>
    </location>
</feature>
<feature type="signal peptide" evidence="9">
    <location>
        <begin position="1"/>
        <end position="24"/>
    </location>
</feature>
<dbReference type="Gene3D" id="3.10.170.10">
    <property type="match status" value="1"/>
</dbReference>
<sequence>MRRLLAVGLTTGLAVATLSGVAAADPGADPAHTDAAGAASAIQTADRLVADPGTELIAGPADRFHRLDVDSGMGLHFVSYERSHDGLPVLGGDVVIVTDQAGAFQYAQSGLSEPIDVVTEPTFTAAAAIDTAATTVDGDVTSAPRLVILAWDEPVLAWQTTLLSATDTGMPTLTYAYTDATTGEFIQSHDQTRAGTGNTWYNGRGGTIEFGTTAQSGGYVMRDPNRPNLSCARQGGSPYTNTQDTWGNATGDDLVTACVDAMYAAGVLWDMLADWVDRDGINGNGSAYPLYVGLNVQNAYWNGSSATFGYAPGGQLVPLDVVAHELGHGIFQTTPGGSGGGNETGGLNEGTGDIFGALTEWYDGQPDDGNHDTPDYLVGERADFLIRDMANPAAKGHPSCWSSSIPTTPVHAAAGPINHWFYLTAEGTAAGGPGVPGSPTCNNSTLTGVGIDNAGKVYMGALMGKTSGWTYTQVRSAALNFAASSPVFATCAEYDAAKASFDAVSVPVSGSDPVCNK</sequence>
<organism evidence="13 14">
    <name type="scientific">Stackebrandtia endophytica</name>
    <dbReference type="NCBI Taxonomy" id="1496996"/>
    <lineage>
        <taxon>Bacteria</taxon>
        <taxon>Bacillati</taxon>
        <taxon>Actinomycetota</taxon>
        <taxon>Actinomycetes</taxon>
        <taxon>Glycomycetales</taxon>
        <taxon>Glycomycetaceae</taxon>
        <taxon>Stackebrandtia</taxon>
    </lineage>
</organism>
<keyword evidence="3" id="KW-0479">Metal-binding</keyword>
<comment type="similarity">
    <text evidence="1 9">Belongs to the peptidase M4 family.</text>
</comment>
<evidence type="ECO:0000256" key="5">
    <source>
        <dbReference type="ARBA" id="ARBA00022801"/>
    </source>
</evidence>
<dbReference type="SUPFAM" id="SSF55486">
    <property type="entry name" value="Metalloproteases ('zincins'), catalytic domain"/>
    <property type="match status" value="1"/>
</dbReference>
<dbReference type="GO" id="GO:0004222">
    <property type="term" value="F:metalloendopeptidase activity"/>
    <property type="evidence" value="ECO:0007669"/>
    <property type="project" value="UniProtKB-UniRule"/>
</dbReference>
<evidence type="ECO:0000256" key="1">
    <source>
        <dbReference type="ARBA" id="ARBA00009388"/>
    </source>
</evidence>
<evidence type="ECO:0000259" key="10">
    <source>
        <dbReference type="Pfam" id="PF01447"/>
    </source>
</evidence>
<keyword evidence="5 9" id="KW-0378">Hydrolase</keyword>
<dbReference type="Proteomes" id="UP000317043">
    <property type="component" value="Unassembled WGS sequence"/>
</dbReference>
<gene>
    <name evidence="13" type="ORF">FB566_0444</name>
</gene>
<dbReference type="GO" id="GO:0005576">
    <property type="term" value="C:extracellular region"/>
    <property type="evidence" value="ECO:0007669"/>
    <property type="project" value="UniProtKB-SubCell"/>
</dbReference>
<dbReference type="InterPro" id="IPR027268">
    <property type="entry name" value="Peptidase_M4/M1_CTD_sf"/>
</dbReference>
<evidence type="ECO:0000259" key="11">
    <source>
        <dbReference type="Pfam" id="PF02868"/>
    </source>
</evidence>
<keyword evidence="14" id="KW-1185">Reference proteome</keyword>
<evidence type="ECO:0000313" key="13">
    <source>
        <dbReference type="EMBL" id="TQL74953.1"/>
    </source>
</evidence>
<comment type="subcellular location">
    <subcellularLocation>
        <location evidence="9">Secreted</location>
    </subcellularLocation>
</comment>
<evidence type="ECO:0000256" key="3">
    <source>
        <dbReference type="ARBA" id="ARBA00022723"/>
    </source>
</evidence>
<keyword evidence="2 9" id="KW-0645">Protease</keyword>
<comment type="caution">
    <text evidence="13">The sequence shown here is derived from an EMBL/GenBank/DDBJ whole genome shotgun (WGS) entry which is preliminary data.</text>
</comment>
<evidence type="ECO:0000313" key="14">
    <source>
        <dbReference type="Proteomes" id="UP000317043"/>
    </source>
</evidence>
<comment type="function">
    <text evidence="9">Extracellular zinc metalloprotease.</text>
</comment>
<evidence type="ECO:0000256" key="2">
    <source>
        <dbReference type="ARBA" id="ARBA00022670"/>
    </source>
</evidence>
<name>A0A543AQU2_9ACTN</name>
<dbReference type="GO" id="GO:0006508">
    <property type="term" value="P:proteolysis"/>
    <property type="evidence" value="ECO:0007669"/>
    <property type="project" value="UniProtKB-KW"/>
</dbReference>
<reference evidence="13 14" key="1">
    <citation type="submission" date="2019-06" db="EMBL/GenBank/DDBJ databases">
        <title>Sequencing the genomes of 1000 actinobacteria strains.</title>
        <authorList>
            <person name="Klenk H.-P."/>
        </authorList>
    </citation>
    <scope>NUCLEOTIDE SEQUENCE [LARGE SCALE GENOMIC DNA]</scope>
    <source>
        <strain evidence="13 14">DSM 45928</strain>
    </source>
</reference>
<comment type="cofactor">
    <cofactor evidence="9">
        <name>Zn(2+)</name>
        <dbReference type="ChEBI" id="CHEBI:29105"/>
    </cofactor>
</comment>
<evidence type="ECO:0000256" key="9">
    <source>
        <dbReference type="RuleBase" id="RU366073"/>
    </source>
</evidence>
<dbReference type="AlphaFoldDB" id="A0A543AQU2"/>
<dbReference type="PRINTS" id="PR00730">
    <property type="entry name" value="THERMOLYSIN"/>
</dbReference>
<dbReference type="PANTHER" id="PTHR33794">
    <property type="entry name" value="BACILLOLYSIN"/>
    <property type="match status" value="1"/>
</dbReference>
<keyword evidence="7 9" id="KW-0482">Metalloprotease</keyword>
<evidence type="ECO:0000256" key="4">
    <source>
        <dbReference type="ARBA" id="ARBA00022729"/>
    </source>
</evidence>
<proteinExistence type="inferred from homology"/>
<evidence type="ECO:0000259" key="12">
    <source>
        <dbReference type="Pfam" id="PF07504"/>
    </source>
</evidence>
<dbReference type="Pfam" id="PF07504">
    <property type="entry name" value="FTP"/>
    <property type="match status" value="1"/>
</dbReference>
<keyword evidence="6 9" id="KW-0862">Zinc</keyword>
<dbReference type="Pfam" id="PF02868">
    <property type="entry name" value="Peptidase_M4_C"/>
    <property type="match status" value="1"/>
</dbReference>
<evidence type="ECO:0000256" key="8">
    <source>
        <dbReference type="PIRSR" id="PIRSR623612-1"/>
    </source>
</evidence>